<dbReference type="AlphaFoldDB" id="A0A6A6DTS3"/>
<dbReference type="EMBL" id="ML994653">
    <property type="protein sequence ID" value="KAF2181380.1"/>
    <property type="molecule type" value="Genomic_DNA"/>
</dbReference>
<dbReference type="InterPro" id="IPR012349">
    <property type="entry name" value="Split_barrel_FMN-bd"/>
</dbReference>
<evidence type="ECO:0000313" key="6">
    <source>
        <dbReference type="Proteomes" id="UP000800200"/>
    </source>
</evidence>
<dbReference type="PANTHER" id="PTHR43567">
    <property type="entry name" value="FLAVOREDOXIN-RELATED-RELATED"/>
    <property type="match status" value="1"/>
</dbReference>
<comment type="similarity">
    <text evidence="3">Belongs to the flavoredoxin family.</text>
</comment>
<reference evidence="5" key="1">
    <citation type="journal article" date="2020" name="Stud. Mycol.">
        <title>101 Dothideomycetes genomes: a test case for predicting lifestyles and emergence of pathogens.</title>
        <authorList>
            <person name="Haridas S."/>
            <person name="Albert R."/>
            <person name="Binder M."/>
            <person name="Bloem J."/>
            <person name="Labutti K."/>
            <person name="Salamov A."/>
            <person name="Andreopoulos B."/>
            <person name="Baker S."/>
            <person name="Barry K."/>
            <person name="Bills G."/>
            <person name="Bluhm B."/>
            <person name="Cannon C."/>
            <person name="Castanera R."/>
            <person name="Culley D."/>
            <person name="Daum C."/>
            <person name="Ezra D."/>
            <person name="Gonzalez J."/>
            <person name="Henrissat B."/>
            <person name="Kuo A."/>
            <person name="Liang C."/>
            <person name="Lipzen A."/>
            <person name="Lutzoni F."/>
            <person name="Magnuson J."/>
            <person name="Mondo S."/>
            <person name="Nolan M."/>
            <person name="Ohm R."/>
            <person name="Pangilinan J."/>
            <person name="Park H.-J."/>
            <person name="Ramirez L."/>
            <person name="Alfaro M."/>
            <person name="Sun H."/>
            <person name="Tritt A."/>
            <person name="Yoshinaga Y."/>
            <person name="Zwiers L.-H."/>
            <person name="Turgeon B."/>
            <person name="Goodwin S."/>
            <person name="Spatafora J."/>
            <person name="Crous P."/>
            <person name="Grigoriev I."/>
        </authorList>
    </citation>
    <scope>NUCLEOTIDE SEQUENCE</scope>
    <source>
        <strain evidence="5">CBS 207.26</strain>
    </source>
</reference>
<dbReference type="InterPro" id="IPR052174">
    <property type="entry name" value="Flavoredoxin"/>
</dbReference>
<comment type="cofactor">
    <cofactor evidence="1">
        <name>FMN</name>
        <dbReference type="ChEBI" id="CHEBI:58210"/>
    </cofactor>
</comment>
<feature type="domain" description="Flavin reductase like" evidence="4">
    <location>
        <begin position="15"/>
        <end position="145"/>
    </location>
</feature>
<dbReference type="PANTHER" id="PTHR43567:SF1">
    <property type="entry name" value="FLAVOREDOXIN"/>
    <property type="match status" value="1"/>
</dbReference>
<evidence type="ECO:0000259" key="4">
    <source>
        <dbReference type="Pfam" id="PF01613"/>
    </source>
</evidence>
<dbReference type="OrthoDB" id="10250990at2759"/>
<dbReference type="Pfam" id="PF01613">
    <property type="entry name" value="Flavin_Reduct"/>
    <property type="match status" value="1"/>
</dbReference>
<proteinExistence type="inferred from homology"/>
<sequence>MEHQLISPAILYWGTPVVLITTENDDGSSNIMPMSSAWWLGYRCMAGIVTGSHTFCNIMRTKQCVLNLPDASMAHFLNPIARTTGSEHMTPDKSDRGYKYCKDKWALSGMTPDDSMFVAPPRIKQCPVQMEAELIAVHTMMGDMDFPIKGAMSALELRILRVYVDPKIKMEGYDNRVDPDKWCPMIMSFQELYGLDNRKIVHSSLGEIEEEKYRLFTDTKIPKDTDTVSH</sequence>
<keyword evidence="2" id="KW-0285">Flavoprotein</keyword>
<evidence type="ECO:0000256" key="3">
    <source>
        <dbReference type="ARBA" id="ARBA00038054"/>
    </source>
</evidence>
<protein>
    <recommendedName>
        <fullName evidence="4">Flavin reductase like domain-containing protein</fullName>
    </recommendedName>
</protein>
<dbReference type="Gene3D" id="2.30.110.10">
    <property type="entry name" value="Electron Transport, Fmn-binding Protein, Chain A"/>
    <property type="match status" value="1"/>
</dbReference>
<keyword evidence="6" id="KW-1185">Reference proteome</keyword>
<gene>
    <name evidence="5" type="ORF">K469DRAFT_692217</name>
</gene>
<evidence type="ECO:0000256" key="1">
    <source>
        <dbReference type="ARBA" id="ARBA00001917"/>
    </source>
</evidence>
<name>A0A6A6DTS3_9PEZI</name>
<dbReference type="SUPFAM" id="SSF50475">
    <property type="entry name" value="FMN-binding split barrel"/>
    <property type="match status" value="1"/>
</dbReference>
<evidence type="ECO:0000313" key="5">
    <source>
        <dbReference type="EMBL" id="KAF2181380.1"/>
    </source>
</evidence>
<dbReference type="GO" id="GO:0010181">
    <property type="term" value="F:FMN binding"/>
    <property type="evidence" value="ECO:0007669"/>
    <property type="project" value="InterPro"/>
</dbReference>
<organism evidence="5 6">
    <name type="scientific">Zopfia rhizophila CBS 207.26</name>
    <dbReference type="NCBI Taxonomy" id="1314779"/>
    <lineage>
        <taxon>Eukaryota</taxon>
        <taxon>Fungi</taxon>
        <taxon>Dikarya</taxon>
        <taxon>Ascomycota</taxon>
        <taxon>Pezizomycotina</taxon>
        <taxon>Dothideomycetes</taxon>
        <taxon>Dothideomycetes incertae sedis</taxon>
        <taxon>Zopfiaceae</taxon>
        <taxon>Zopfia</taxon>
    </lineage>
</organism>
<dbReference type="Proteomes" id="UP000800200">
    <property type="component" value="Unassembled WGS sequence"/>
</dbReference>
<evidence type="ECO:0000256" key="2">
    <source>
        <dbReference type="ARBA" id="ARBA00022630"/>
    </source>
</evidence>
<accession>A0A6A6DTS3</accession>
<dbReference type="InterPro" id="IPR002563">
    <property type="entry name" value="Flavin_Rdtase-like_dom"/>
</dbReference>